<dbReference type="GO" id="GO:0016052">
    <property type="term" value="P:carbohydrate catabolic process"/>
    <property type="evidence" value="ECO:0007669"/>
    <property type="project" value="TreeGrafter"/>
</dbReference>
<evidence type="ECO:0000259" key="4">
    <source>
        <dbReference type="SMART" id="SM00922"/>
    </source>
</evidence>
<dbReference type="OrthoDB" id="9774531at2"/>
<organism evidence="5 6">
    <name type="scientific">Maioricimonas rarisocia</name>
    <dbReference type="NCBI Taxonomy" id="2528026"/>
    <lineage>
        <taxon>Bacteria</taxon>
        <taxon>Pseudomonadati</taxon>
        <taxon>Planctomycetota</taxon>
        <taxon>Planctomycetia</taxon>
        <taxon>Planctomycetales</taxon>
        <taxon>Planctomycetaceae</taxon>
        <taxon>Maioricimonas</taxon>
    </lineage>
</organism>
<dbReference type="Proteomes" id="UP000320496">
    <property type="component" value="Chromosome"/>
</dbReference>
<dbReference type="InterPro" id="IPR029017">
    <property type="entry name" value="Enolase-like_N"/>
</dbReference>
<dbReference type="KEGG" id="mri:Mal4_04010"/>
<dbReference type="AlphaFoldDB" id="A0A517Z0V6"/>
<dbReference type="RefSeq" id="WP_145366820.1">
    <property type="nucleotide sequence ID" value="NZ_CP036275.1"/>
</dbReference>
<dbReference type="InterPro" id="IPR013342">
    <property type="entry name" value="Mandelate_racemase_C"/>
</dbReference>
<dbReference type="PANTHER" id="PTHR13794:SF58">
    <property type="entry name" value="MITOCHONDRIAL ENOLASE SUPERFAMILY MEMBER 1"/>
    <property type="match status" value="1"/>
</dbReference>
<evidence type="ECO:0000256" key="3">
    <source>
        <dbReference type="ARBA" id="ARBA00022842"/>
    </source>
</evidence>
<reference evidence="5 6" key="1">
    <citation type="submission" date="2019-02" db="EMBL/GenBank/DDBJ databases">
        <title>Deep-cultivation of Planctomycetes and their phenomic and genomic characterization uncovers novel biology.</title>
        <authorList>
            <person name="Wiegand S."/>
            <person name="Jogler M."/>
            <person name="Boedeker C."/>
            <person name="Pinto D."/>
            <person name="Vollmers J."/>
            <person name="Rivas-Marin E."/>
            <person name="Kohn T."/>
            <person name="Peeters S.H."/>
            <person name="Heuer A."/>
            <person name="Rast P."/>
            <person name="Oberbeckmann S."/>
            <person name="Bunk B."/>
            <person name="Jeske O."/>
            <person name="Meyerdierks A."/>
            <person name="Storesund J.E."/>
            <person name="Kallscheuer N."/>
            <person name="Luecker S."/>
            <person name="Lage O.M."/>
            <person name="Pohl T."/>
            <person name="Merkel B.J."/>
            <person name="Hornburger P."/>
            <person name="Mueller R.-W."/>
            <person name="Bruemmer F."/>
            <person name="Labrenz M."/>
            <person name="Spormann A.M."/>
            <person name="Op den Camp H."/>
            <person name="Overmann J."/>
            <person name="Amann R."/>
            <person name="Jetten M.S.M."/>
            <person name="Mascher T."/>
            <person name="Medema M.H."/>
            <person name="Devos D.P."/>
            <person name="Kaster A.-K."/>
            <person name="Ovreas L."/>
            <person name="Rohde M."/>
            <person name="Galperin M.Y."/>
            <person name="Jogler C."/>
        </authorList>
    </citation>
    <scope>NUCLEOTIDE SEQUENCE [LARGE SCALE GENOMIC DNA]</scope>
    <source>
        <strain evidence="5 6">Mal4</strain>
    </source>
</reference>
<accession>A0A517Z0V6</accession>
<evidence type="ECO:0000313" key="6">
    <source>
        <dbReference type="Proteomes" id="UP000320496"/>
    </source>
</evidence>
<evidence type="ECO:0000256" key="2">
    <source>
        <dbReference type="ARBA" id="ARBA00022723"/>
    </source>
</evidence>
<feature type="domain" description="Mandelate racemase/muconate lactonizing enzyme C-terminal" evidence="4">
    <location>
        <begin position="175"/>
        <end position="276"/>
    </location>
</feature>
<dbReference type="EMBL" id="CP036275">
    <property type="protein sequence ID" value="QDU36118.1"/>
    <property type="molecule type" value="Genomic_DNA"/>
</dbReference>
<protein>
    <recommendedName>
        <fullName evidence="4">Mandelate racemase/muconate lactonizing enzyme C-terminal domain-containing protein</fullName>
    </recommendedName>
</protein>
<evidence type="ECO:0000256" key="1">
    <source>
        <dbReference type="ARBA" id="ARBA00001946"/>
    </source>
</evidence>
<keyword evidence="3" id="KW-0460">Magnesium</keyword>
<evidence type="ECO:0000313" key="5">
    <source>
        <dbReference type="EMBL" id="QDU36118.1"/>
    </source>
</evidence>
<dbReference type="GO" id="GO:0016836">
    <property type="term" value="F:hydro-lyase activity"/>
    <property type="evidence" value="ECO:0007669"/>
    <property type="project" value="TreeGrafter"/>
</dbReference>
<dbReference type="Gene3D" id="3.20.20.120">
    <property type="entry name" value="Enolase-like C-terminal domain"/>
    <property type="match status" value="1"/>
</dbReference>
<dbReference type="SUPFAM" id="SSF51604">
    <property type="entry name" value="Enolase C-terminal domain-like"/>
    <property type="match status" value="1"/>
</dbReference>
<sequence length="399" mass="44280">MNRMNRRQFNTAVLGVVATAASSSLRADENEALAEHRIADISFRRIDLTWPRRVGRNAVKGVHGDGPRSEVCILKTDLGATGWGMIRGGRKSVTDLSDRIMGQPISTLLDPGRGITAAHLMPLDFALHDLAGVILETPVWRMVADSDRDEPHVVPIYSGMIYFDDLDPPEAPAGIDKLIEECRWDYDYGYRQFKMKIGRGHKWMKPASAGLERDVQAVRTIAKEFPDCDILVDANNGYTIDDCLAFLEGVKGIPLFWIEEPFHENVADYRRLHTWAEENGFERTYLADGEARPDSPVLEQLQREGLLDVRLEDIAGLGFTPWRQLMATLKQQNILASPHTWGSGLKTIYTAHLVGGMGNAPTIEGVTCSHADVDFGDNVIRDGKLQVSSAPGFGLTLKD</sequence>
<keyword evidence="6" id="KW-1185">Reference proteome</keyword>
<dbReference type="InterPro" id="IPR036849">
    <property type="entry name" value="Enolase-like_C_sf"/>
</dbReference>
<dbReference type="SFLD" id="SFLDS00001">
    <property type="entry name" value="Enolase"/>
    <property type="match status" value="1"/>
</dbReference>
<proteinExistence type="predicted"/>
<dbReference type="Gene3D" id="3.30.390.10">
    <property type="entry name" value="Enolase-like, N-terminal domain"/>
    <property type="match status" value="1"/>
</dbReference>
<dbReference type="Pfam" id="PF13378">
    <property type="entry name" value="MR_MLE_C"/>
    <property type="match status" value="1"/>
</dbReference>
<dbReference type="InterPro" id="IPR006311">
    <property type="entry name" value="TAT_signal"/>
</dbReference>
<dbReference type="SUPFAM" id="SSF54826">
    <property type="entry name" value="Enolase N-terminal domain-like"/>
    <property type="match status" value="1"/>
</dbReference>
<dbReference type="InterPro" id="IPR029065">
    <property type="entry name" value="Enolase_C-like"/>
</dbReference>
<dbReference type="GO" id="GO:0000287">
    <property type="term" value="F:magnesium ion binding"/>
    <property type="evidence" value="ECO:0007669"/>
    <property type="project" value="TreeGrafter"/>
</dbReference>
<dbReference type="PROSITE" id="PS51318">
    <property type="entry name" value="TAT"/>
    <property type="match status" value="1"/>
</dbReference>
<comment type="cofactor">
    <cofactor evidence="1">
        <name>Mg(2+)</name>
        <dbReference type="ChEBI" id="CHEBI:18420"/>
    </cofactor>
</comment>
<dbReference type="PANTHER" id="PTHR13794">
    <property type="entry name" value="ENOLASE SUPERFAMILY, MANDELATE RACEMASE"/>
    <property type="match status" value="1"/>
</dbReference>
<dbReference type="InterPro" id="IPR046945">
    <property type="entry name" value="RHMD-like"/>
</dbReference>
<keyword evidence="2" id="KW-0479">Metal-binding</keyword>
<name>A0A517Z0V6_9PLAN</name>
<dbReference type="SMART" id="SM00922">
    <property type="entry name" value="MR_MLE"/>
    <property type="match status" value="1"/>
</dbReference>
<gene>
    <name evidence="5" type="ORF">Mal4_04010</name>
</gene>